<dbReference type="Gramene" id="KCW63213">
    <property type="protein sequence ID" value="KCW63213"/>
    <property type="gene ID" value="EUGRSUZ_G00831"/>
</dbReference>
<reference evidence="2" key="1">
    <citation type="submission" date="2013-07" db="EMBL/GenBank/DDBJ databases">
        <title>The genome of Eucalyptus grandis.</title>
        <authorList>
            <person name="Schmutz J."/>
            <person name="Hayes R."/>
            <person name="Myburg A."/>
            <person name="Tuskan G."/>
            <person name="Grattapaglia D."/>
            <person name="Rokhsar D.S."/>
        </authorList>
    </citation>
    <scope>NUCLEOTIDE SEQUENCE</scope>
    <source>
        <tissue evidence="2">Leaf extractions</tissue>
    </source>
</reference>
<proteinExistence type="predicted"/>
<keyword evidence="1" id="KW-0812">Transmembrane</keyword>
<gene>
    <name evidence="2" type="ORF">EUGRSUZ_G00831</name>
</gene>
<dbReference type="InParanoid" id="A0A059BAR3"/>
<accession>A0A059BAR3</accession>
<sequence length="73" mass="8123">MGAYPEVGEDSPFCESDFLGKHLVLCFVVLATLATTIVLEKKKKNYRDAVKQIKLKKLKAKLSPNSLPNFIAL</sequence>
<dbReference type="AlphaFoldDB" id="A0A059BAR3"/>
<organism evidence="2">
    <name type="scientific">Eucalyptus grandis</name>
    <name type="common">Flooded gum</name>
    <dbReference type="NCBI Taxonomy" id="71139"/>
    <lineage>
        <taxon>Eukaryota</taxon>
        <taxon>Viridiplantae</taxon>
        <taxon>Streptophyta</taxon>
        <taxon>Embryophyta</taxon>
        <taxon>Tracheophyta</taxon>
        <taxon>Spermatophyta</taxon>
        <taxon>Magnoliopsida</taxon>
        <taxon>eudicotyledons</taxon>
        <taxon>Gunneridae</taxon>
        <taxon>Pentapetalae</taxon>
        <taxon>rosids</taxon>
        <taxon>malvids</taxon>
        <taxon>Myrtales</taxon>
        <taxon>Myrtaceae</taxon>
        <taxon>Myrtoideae</taxon>
        <taxon>Eucalypteae</taxon>
        <taxon>Eucalyptus</taxon>
    </lineage>
</organism>
<keyword evidence="1" id="KW-1133">Transmembrane helix</keyword>
<evidence type="ECO:0000313" key="2">
    <source>
        <dbReference type="EMBL" id="KCW63213.1"/>
    </source>
</evidence>
<keyword evidence="1" id="KW-0472">Membrane</keyword>
<dbReference type="EMBL" id="KK198759">
    <property type="protein sequence ID" value="KCW63213.1"/>
    <property type="molecule type" value="Genomic_DNA"/>
</dbReference>
<name>A0A059BAR3_EUCGR</name>
<feature type="transmembrane region" description="Helical" evidence="1">
    <location>
        <begin position="20"/>
        <end position="39"/>
    </location>
</feature>
<evidence type="ECO:0000256" key="1">
    <source>
        <dbReference type="SAM" id="Phobius"/>
    </source>
</evidence>
<protein>
    <submittedName>
        <fullName evidence="2">Uncharacterized protein</fullName>
    </submittedName>
</protein>